<comment type="caution">
    <text evidence="1">The sequence shown here is derived from an EMBL/GenBank/DDBJ whole genome shotgun (WGS) entry which is preliminary data.</text>
</comment>
<reference evidence="1" key="1">
    <citation type="submission" date="2019-04" db="EMBL/GenBank/DDBJ databases">
        <title>Microbes associate with the intestines of laboratory mice.</title>
        <authorList>
            <person name="Navarre W."/>
            <person name="Wong E."/>
            <person name="Huang K."/>
            <person name="Tropini C."/>
            <person name="Ng K."/>
            <person name="Yu B."/>
        </authorList>
    </citation>
    <scope>NUCLEOTIDE SEQUENCE</scope>
    <source>
        <strain evidence="1">NM09_H32</strain>
    </source>
</reference>
<evidence type="ECO:0000313" key="2">
    <source>
        <dbReference type="Proteomes" id="UP000308836"/>
    </source>
</evidence>
<gene>
    <name evidence="1" type="ORF">E5336_06340</name>
</gene>
<proteinExistence type="predicted"/>
<dbReference type="Proteomes" id="UP000308836">
    <property type="component" value="Unassembled WGS sequence"/>
</dbReference>
<organism evidence="1 2">
    <name type="scientific">Dubosiella muris</name>
    <dbReference type="NCBI Taxonomy" id="3038133"/>
    <lineage>
        <taxon>Bacteria</taxon>
        <taxon>Bacillati</taxon>
        <taxon>Bacillota</taxon>
        <taxon>Erysipelotrichia</taxon>
        <taxon>Erysipelotrichales</taxon>
        <taxon>Erysipelotrichaceae</taxon>
        <taxon>Dubosiella</taxon>
    </lineage>
</organism>
<protein>
    <submittedName>
        <fullName evidence="1">Uncharacterized protein</fullName>
    </submittedName>
</protein>
<evidence type="ECO:0000313" key="1">
    <source>
        <dbReference type="EMBL" id="TGY65935.1"/>
    </source>
</evidence>
<name>A0AC61R7G3_9FIRM</name>
<keyword evidence="2" id="KW-1185">Reference proteome</keyword>
<dbReference type="EMBL" id="SRYG01000011">
    <property type="protein sequence ID" value="TGY65935.1"/>
    <property type="molecule type" value="Genomic_DNA"/>
</dbReference>
<sequence>MKTVLIVNGLADASRRAALLAQVEQWRIGRDVKVEWTRYPEHATHIARHYALQKKPVHLFSCGGDGLLHEIVNGIVHAGHVLLSICPIGTGNDFVKSFPEYELTDFLDLTRYERPRHMECDVLCMHGEYAINTISFGFDVHVAKAVNECRKKFPGTGIVPYTFGMAKSLLKPLNVSLSLAIDGVDSLKKDYAFVVLGNGRFYGGGYQPCPDGQVDDGKMDVCLIHDIQKYQIVRFSKAYARGEHVAFEKIVTMKTASLVHVDTNGRVVYANMDGEVRKCRDPWIGIVPGAVRLALPARTKE</sequence>
<accession>A0AC61R7G3</accession>